<comment type="caution">
    <text evidence="1">The sequence shown here is derived from an EMBL/GenBank/DDBJ whole genome shotgun (WGS) entry which is preliminary data.</text>
</comment>
<evidence type="ECO:0000313" key="1">
    <source>
        <dbReference type="EMBL" id="KAF8566784.1"/>
    </source>
</evidence>
<dbReference type="Proteomes" id="UP000699462">
    <property type="component" value="Unassembled WGS sequence"/>
</dbReference>
<gene>
    <name evidence="1" type="ORF">P879_00644</name>
</gene>
<organism evidence="1 2">
    <name type="scientific">Paragonimus westermani</name>
    <dbReference type="NCBI Taxonomy" id="34504"/>
    <lineage>
        <taxon>Eukaryota</taxon>
        <taxon>Metazoa</taxon>
        <taxon>Spiralia</taxon>
        <taxon>Lophotrochozoa</taxon>
        <taxon>Platyhelminthes</taxon>
        <taxon>Trematoda</taxon>
        <taxon>Digenea</taxon>
        <taxon>Plagiorchiida</taxon>
        <taxon>Troglotremata</taxon>
        <taxon>Troglotrematidae</taxon>
        <taxon>Paragonimus</taxon>
    </lineage>
</organism>
<dbReference type="EMBL" id="JTDF01004624">
    <property type="protein sequence ID" value="KAF8566784.1"/>
    <property type="molecule type" value="Genomic_DNA"/>
</dbReference>
<keyword evidence="2" id="KW-1185">Reference proteome</keyword>
<evidence type="ECO:0000313" key="2">
    <source>
        <dbReference type="Proteomes" id="UP000699462"/>
    </source>
</evidence>
<sequence>MQCDVPHGSQYLVAEAKIVFHTIACYSTHDFENLLSNRMHPVGGCECMHPILRVRCCVTVVKSTIMMIDFKTLLNDFRQHKSSTRLWVKKVRAIGLFYENSGPTSEKLCLEDLVAELN</sequence>
<name>A0A8T0DIL3_9TREM</name>
<proteinExistence type="predicted"/>
<accession>A0A8T0DIL3</accession>
<protein>
    <submittedName>
        <fullName evidence="1">Uncharacterized protein</fullName>
    </submittedName>
</protein>
<dbReference type="AlphaFoldDB" id="A0A8T0DIL3"/>
<reference evidence="1 2" key="1">
    <citation type="submission" date="2019-07" db="EMBL/GenBank/DDBJ databases">
        <title>Annotation for the trematode Paragonimus westermani.</title>
        <authorList>
            <person name="Choi Y.-J."/>
        </authorList>
    </citation>
    <scope>NUCLEOTIDE SEQUENCE [LARGE SCALE GENOMIC DNA]</scope>
    <source>
        <strain evidence="1">180907_Pwestermani</strain>
    </source>
</reference>